<evidence type="ECO:0008006" key="4">
    <source>
        <dbReference type="Google" id="ProtNLM"/>
    </source>
</evidence>
<name>A0AAP0GPF9_9ASTR</name>
<dbReference type="AlphaFoldDB" id="A0AAP0GPF9"/>
<protein>
    <recommendedName>
        <fullName evidence="4">Phytochrome A-associated F-box protein</fullName>
    </recommendedName>
</protein>
<dbReference type="Proteomes" id="UP001408789">
    <property type="component" value="Unassembled WGS sequence"/>
</dbReference>
<dbReference type="SUPFAM" id="SSF81383">
    <property type="entry name" value="F-box domain"/>
    <property type="match status" value="1"/>
</dbReference>
<evidence type="ECO:0000256" key="1">
    <source>
        <dbReference type="SAM" id="MobiDB-lite"/>
    </source>
</evidence>
<comment type="caution">
    <text evidence="2">The sequence shown here is derived from an EMBL/GenBank/DDBJ whole genome shotgun (WGS) entry which is preliminary data.</text>
</comment>
<dbReference type="InterPro" id="IPR040267">
    <property type="entry name" value="EID1-like"/>
</dbReference>
<keyword evidence="3" id="KW-1185">Reference proteome</keyword>
<organism evidence="2 3">
    <name type="scientific">Deinandra increscens subsp. villosa</name>
    <dbReference type="NCBI Taxonomy" id="3103831"/>
    <lineage>
        <taxon>Eukaryota</taxon>
        <taxon>Viridiplantae</taxon>
        <taxon>Streptophyta</taxon>
        <taxon>Embryophyta</taxon>
        <taxon>Tracheophyta</taxon>
        <taxon>Spermatophyta</taxon>
        <taxon>Magnoliopsida</taxon>
        <taxon>eudicotyledons</taxon>
        <taxon>Gunneridae</taxon>
        <taxon>Pentapetalae</taxon>
        <taxon>asterids</taxon>
        <taxon>campanulids</taxon>
        <taxon>Asterales</taxon>
        <taxon>Asteraceae</taxon>
        <taxon>Asteroideae</taxon>
        <taxon>Heliantheae alliance</taxon>
        <taxon>Madieae</taxon>
        <taxon>Madiinae</taxon>
        <taxon>Deinandra</taxon>
    </lineage>
</organism>
<accession>A0AAP0GPF9</accession>
<proteinExistence type="predicted"/>
<sequence length="352" mass="39182">MSETEAEAENVFSSLSDDVVLNILFKLVDDPRNWSSLACVCTKFSVLIRTICWKNKCHQSIPAVVSDLLPPSASITSPFSPPGGWASLHKLAVCCPGLAHSGVLLENSDFGLERDLGPDENYLETKLFQAGKQHQSNPSSSSSNSNSTTAGDKIREANDSVVSGSDCAWSLYDDLYLDTVYSYSNVSKSENDVCDEDAKQRDPVVTPASDLAVCKKRKTCRSLTAHLASEIWNFSREQGNKLLASRFRGDCLYICDWPGCVHTEEKRNYMLFRGVFKNFKKTRVWRTINDGNRSKVDLKCAFCPSDDVWDLHSAFCLRPAYGFHDDGEPVVRAFVCENGHVAGAWTDWPLYT</sequence>
<feature type="region of interest" description="Disordered" evidence="1">
    <location>
        <begin position="130"/>
        <end position="152"/>
    </location>
</feature>
<gene>
    <name evidence="2" type="ORF">SSX86_026912</name>
</gene>
<evidence type="ECO:0000313" key="2">
    <source>
        <dbReference type="EMBL" id="KAK9055827.1"/>
    </source>
</evidence>
<reference evidence="2 3" key="1">
    <citation type="submission" date="2024-04" db="EMBL/GenBank/DDBJ databases">
        <title>The reference genome of an endangered Asteraceae, Deinandra increscens subsp. villosa, native to the Central Coast of California.</title>
        <authorList>
            <person name="Guilliams M."/>
            <person name="Hasenstab-Lehman K."/>
            <person name="Meyer R."/>
            <person name="Mcevoy S."/>
        </authorList>
    </citation>
    <scope>NUCLEOTIDE SEQUENCE [LARGE SCALE GENOMIC DNA]</scope>
    <source>
        <tissue evidence="2">Leaf</tissue>
    </source>
</reference>
<dbReference type="PANTHER" id="PTHR31348">
    <property type="entry name" value="EID1-LIKE F-BOX PROTEIN 2-RELATED"/>
    <property type="match status" value="1"/>
</dbReference>
<feature type="compositionally biased region" description="Low complexity" evidence="1">
    <location>
        <begin position="136"/>
        <end position="147"/>
    </location>
</feature>
<evidence type="ECO:0000313" key="3">
    <source>
        <dbReference type="Proteomes" id="UP001408789"/>
    </source>
</evidence>
<dbReference type="EMBL" id="JBCNJP010000025">
    <property type="protein sequence ID" value="KAK9055827.1"/>
    <property type="molecule type" value="Genomic_DNA"/>
</dbReference>
<dbReference type="InterPro" id="IPR036047">
    <property type="entry name" value="F-box-like_dom_sf"/>
</dbReference>
<dbReference type="PANTHER" id="PTHR31348:SF4">
    <property type="entry name" value="PHYTOCHROME A-ASSOCIATED F-BOX PROTEIN"/>
    <property type="match status" value="1"/>
</dbReference>